<dbReference type="InterPro" id="IPR021261">
    <property type="entry name" value="GPCAT"/>
</dbReference>
<keyword evidence="2" id="KW-1133">Transmembrane helix</keyword>
<name>A0ABQ6MHW8_9STRA</name>
<organism evidence="3 4">
    <name type="scientific">Tetraparma gracilis</name>
    <dbReference type="NCBI Taxonomy" id="2962635"/>
    <lineage>
        <taxon>Eukaryota</taxon>
        <taxon>Sar</taxon>
        <taxon>Stramenopiles</taxon>
        <taxon>Ochrophyta</taxon>
        <taxon>Bolidophyceae</taxon>
        <taxon>Parmales</taxon>
        <taxon>Triparmaceae</taxon>
        <taxon>Tetraparma</taxon>
    </lineage>
</organism>
<dbReference type="EMBL" id="BRYB01000255">
    <property type="protein sequence ID" value="GMI26394.1"/>
    <property type="molecule type" value="Genomic_DNA"/>
</dbReference>
<feature type="region of interest" description="Disordered" evidence="1">
    <location>
        <begin position="1"/>
        <end position="79"/>
    </location>
</feature>
<evidence type="ECO:0008006" key="5">
    <source>
        <dbReference type="Google" id="ProtNLM"/>
    </source>
</evidence>
<feature type="non-terminal residue" evidence="3">
    <location>
        <position position="490"/>
    </location>
</feature>
<comment type="caution">
    <text evidence="3">The sequence shown here is derived from an EMBL/GenBank/DDBJ whole genome shotgun (WGS) entry which is preliminary data.</text>
</comment>
<evidence type="ECO:0000256" key="2">
    <source>
        <dbReference type="SAM" id="Phobius"/>
    </source>
</evidence>
<feature type="transmembrane region" description="Helical" evidence="2">
    <location>
        <begin position="144"/>
        <end position="163"/>
    </location>
</feature>
<feature type="transmembrane region" description="Helical" evidence="2">
    <location>
        <begin position="322"/>
        <end position="339"/>
    </location>
</feature>
<accession>A0ABQ6MHW8</accession>
<feature type="transmembrane region" description="Helical" evidence="2">
    <location>
        <begin position="453"/>
        <end position="471"/>
    </location>
</feature>
<feature type="transmembrane region" description="Helical" evidence="2">
    <location>
        <begin position="291"/>
        <end position="316"/>
    </location>
</feature>
<feature type="transmembrane region" description="Helical" evidence="2">
    <location>
        <begin position="249"/>
        <end position="270"/>
    </location>
</feature>
<evidence type="ECO:0000313" key="4">
    <source>
        <dbReference type="Proteomes" id="UP001165060"/>
    </source>
</evidence>
<evidence type="ECO:0000313" key="3">
    <source>
        <dbReference type="EMBL" id="GMI26394.1"/>
    </source>
</evidence>
<feature type="compositionally biased region" description="Low complexity" evidence="1">
    <location>
        <begin position="19"/>
        <end position="47"/>
    </location>
</feature>
<proteinExistence type="predicted"/>
<dbReference type="Proteomes" id="UP001165060">
    <property type="component" value="Unassembled WGS sequence"/>
</dbReference>
<gene>
    <name evidence="3" type="ORF">TeGR_g15085</name>
</gene>
<keyword evidence="2" id="KW-0812">Transmembrane</keyword>
<sequence length="490" mass="54667">MARSKSPAPTRSRSKSRGSSHGSTPAPRGGSAPRSRPAPRSAPRSAPRGGGLGAPLGAPLGGGLGAPLSSSATSESHLGDAKEHLGAAALLVGAAAGLVGKAAKQEAAKAAAVAKRRVREGKDTAIKEYKKSTKPSQARPVGSYRLYLALCAALLLCCTRYTLRNVGEDYDWALFDGASLDPYVPNPEWLLNRTNYHSYLMLSMLTAAMWYMSFVSSPSFGTLRNVWTLISCLLYCKKVYDFYRFDRLLYFIDYCYFANVSFGWSLWRVPMSMDEAKKSFRFFLKEETFPYYSRAIFTAVNGPVGGGCFMLGTSLAFHNIDVFFSFWLHVVPMWITYALRWKFYPKLLEFKFPELAESLDAWKKRETIWVALKYSYLPWILSHFVLLCIHPFSPVSHWETLFDWVAGADPSNRTDSFVSWATKVAMYCCGHGFLATQGLLAASLAFKYQLVHFTWILCVFFSVCFSGWRFYETAINPKEGADLSGAMPMQ</sequence>
<keyword evidence="2" id="KW-0472">Membrane</keyword>
<reference evidence="3 4" key="1">
    <citation type="journal article" date="2023" name="Commun. Biol.">
        <title>Genome analysis of Parmales, the sister group of diatoms, reveals the evolutionary specialization of diatoms from phago-mixotrophs to photoautotrophs.</title>
        <authorList>
            <person name="Ban H."/>
            <person name="Sato S."/>
            <person name="Yoshikawa S."/>
            <person name="Yamada K."/>
            <person name="Nakamura Y."/>
            <person name="Ichinomiya M."/>
            <person name="Sato N."/>
            <person name="Blanc-Mathieu R."/>
            <person name="Endo H."/>
            <person name="Kuwata A."/>
            <person name="Ogata H."/>
        </authorList>
    </citation>
    <scope>NUCLEOTIDE SEQUENCE [LARGE SCALE GENOMIC DNA]</scope>
</reference>
<evidence type="ECO:0000256" key="1">
    <source>
        <dbReference type="SAM" id="MobiDB-lite"/>
    </source>
</evidence>
<dbReference type="Pfam" id="PF10998">
    <property type="entry name" value="DUF2838"/>
    <property type="match status" value="1"/>
</dbReference>
<feature type="compositionally biased region" description="Gly residues" evidence="1">
    <location>
        <begin position="48"/>
        <end position="65"/>
    </location>
</feature>
<protein>
    <recommendedName>
        <fullName evidence="5">Glycerophosphocholine acyltransferase 1</fullName>
    </recommendedName>
</protein>
<keyword evidence="4" id="KW-1185">Reference proteome</keyword>